<accession>A0ABP7CIF2</accession>
<protein>
    <recommendedName>
        <fullName evidence="3">Cytotoxic translational repressor of toxin-antitoxin stability system</fullName>
    </recommendedName>
</protein>
<gene>
    <name evidence="1" type="ORF">GCM10022224_065890</name>
</gene>
<evidence type="ECO:0008006" key="3">
    <source>
        <dbReference type="Google" id="ProtNLM"/>
    </source>
</evidence>
<organism evidence="1 2">
    <name type="scientific">Nonomuraea antimicrobica</name>
    <dbReference type="NCBI Taxonomy" id="561173"/>
    <lineage>
        <taxon>Bacteria</taxon>
        <taxon>Bacillati</taxon>
        <taxon>Actinomycetota</taxon>
        <taxon>Actinomycetes</taxon>
        <taxon>Streptosporangiales</taxon>
        <taxon>Streptosporangiaceae</taxon>
        <taxon>Nonomuraea</taxon>
    </lineage>
</organism>
<evidence type="ECO:0000313" key="1">
    <source>
        <dbReference type="EMBL" id="GAA3691236.1"/>
    </source>
</evidence>
<sequence>MSRPQPAREHHDRFCRIEGWRLVRNARGGTGTHHVTYELDLPDGRILRTRISHPVDRSTYGPGIWSHILRDQLQVDEVTFWACVQNEVRPDRGAPELPSEALPADLVFMLISRVGLDETTVAGMSKEEAIARLQKYWTDGV</sequence>
<keyword evidence="2" id="KW-1185">Reference proteome</keyword>
<name>A0ABP7CIF2_9ACTN</name>
<dbReference type="Proteomes" id="UP001500902">
    <property type="component" value="Unassembled WGS sequence"/>
</dbReference>
<dbReference type="EMBL" id="BAAAZP010000121">
    <property type="protein sequence ID" value="GAA3691236.1"/>
    <property type="molecule type" value="Genomic_DNA"/>
</dbReference>
<proteinExistence type="predicted"/>
<evidence type="ECO:0000313" key="2">
    <source>
        <dbReference type="Proteomes" id="UP001500902"/>
    </source>
</evidence>
<reference evidence="2" key="1">
    <citation type="journal article" date="2019" name="Int. J. Syst. Evol. Microbiol.">
        <title>The Global Catalogue of Microorganisms (GCM) 10K type strain sequencing project: providing services to taxonomists for standard genome sequencing and annotation.</title>
        <authorList>
            <consortium name="The Broad Institute Genomics Platform"/>
            <consortium name="The Broad Institute Genome Sequencing Center for Infectious Disease"/>
            <person name="Wu L."/>
            <person name="Ma J."/>
        </authorList>
    </citation>
    <scope>NUCLEOTIDE SEQUENCE [LARGE SCALE GENOMIC DNA]</scope>
    <source>
        <strain evidence="2">JCM 16904</strain>
    </source>
</reference>
<comment type="caution">
    <text evidence="1">The sequence shown here is derived from an EMBL/GenBank/DDBJ whole genome shotgun (WGS) entry which is preliminary data.</text>
</comment>